<sequence>MYQVCLCLVCCNGRQLLFQLVRHMFYLLYANRTVSNVSENSLNIYKLITLRSLYASSHEQPLCQVELKRVCQSFVDLFFR</sequence>
<dbReference type="AlphaFoldDB" id="A0A0A9HF32"/>
<dbReference type="EMBL" id="GBRH01162529">
    <property type="protein sequence ID" value="JAE35367.1"/>
    <property type="molecule type" value="Transcribed_RNA"/>
</dbReference>
<proteinExistence type="predicted"/>
<name>A0A0A9HF32_ARUDO</name>
<protein>
    <submittedName>
        <fullName evidence="1">Uncharacterized protein</fullName>
    </submittedName>
</protein>
<organism evidence="1">
    <name type="scientific">Arundo donax</name>
    <name type="common">Giant reed</name>
    <name type="synonym">Donax arundinaceus</name>
    <dbReference type="NCBI Taxonomy" id="35708"/>
    <lineage>
        <taxon>Eukaryota</taxon>
        <taxon>Viridiplantae</taxon>
        <taxon>Streptophyta</taxon>
        <taxon>Embryophyta</taxon>
        <taxon>Tracheophyta</taxon>
        <taxon>Spermatophyta</taxon>
        <taxon>Magnoliopsida</taxon>
        <taxon>Liliopsida</taxon>
        <taxon>Poales</taxon>
        <taxon>Poaceae</taxon>
        <taxon>PACMAD clade</taxon>
        <taxon>Arundinoideae</taxon>
        <taxon>Arundineae</taxon>
        <taxon>Arundo</taxon>
    </lineage>
</organism>
<evidence type="ECO:0000313" key="1">
    <source>
        <dbReference type="EMBL" id="JAE35367.1"/>
    </source>
</evidence>
<reference evidence="1" key="1">
    <citation type="submission" date="2014-09" db="EMBL/GenBank/DDBJ databases">
        <authorList>
            <person name="Magalhaes I.L.F."/>
            <person name="Oliveira U."/>
            <person name="Santos F.R."/>
            <person name="Vidigal T.H.D.A."/>
            <person name="Brescovit A.D."/>
            <person name="Santos A.J."/>
        </authorList>
    </citation>
    <scope>NUCLEOTIDE SEQUENCE</scope>
    <source>
        <tissue evidence="1">Shoot tissue taken approximately 20 cm above the soil surface</tissue>
    </source>
</reference>
<reference evidence="1" key="2">
    <citation type="journal article" date="2015" name="Data Brief">
        <title>Shoot transcriptome of the giant reed, Arundo donax.</title>
        <authorList>
            <person name="Barrero R.A."/>
            <person name="Guerrero F.D."/>
            <person name="Moolhuijzen P."/>
            <person name="Goolsby J.A."/>
            <person name="Tidwell J."/>
            <person name="Bellgard S.E."/>
            <person name="Bellgard M.I."/>
        </authorList>
    </citation>
    <scope>NUCLEOTIDE SEQUENCE</scope>
    <source>
        <tissue evidence="1">Shoot tissue taken approximately 20 cm above the soil surface</tissue>
    </source>
</reference>
<accession>A0A0A9HF32</accession>